<dbReference type="InterPro" id="IPR050238">
    <property type="entry name" value="DNA_Rep/Repair_Clamp_Loader"/>
</dbReference>
<dbReference type="Pfam" id="PF13177">
    <property type="entry name" value="DNA_pol3_delta2"/>
    <property type="match status" value="1"/>
</dbReference>
<evidence type="ECO:0000313" key="1">
    <source>
        <dbReference type="EMBL" id="MBU5669849.1"/>
    </source>
</evidence>
<reference evidence="1 2" key="1">
    <citation type="submission" date="2021-06" db="EMBL/GenBank/DDBJ databases">
        <authorList>
            <person name="Sun Q."/>
            <person name="Li D."/>
        </authorList>
    </citation>
    <scope>NUCLEOTIDE SEQUENCE [LARGE SCALE GENOMIC DNA]</scope>
    <source>
        <strain evidence="1 2">MSJ-1</strain>
    </source>
</reference>
<dbReference type="PANTHER" id="PTHR11669">
    <property type="entry name" value="REPLICATION FACTOR C / DNA POLYMERASE III GAMMA-TAU SUBUNIT"/>
    <property type="match status" value="1"/>
</dbReference>
<dbReference type="CDD" id="cd00009">
    <property type="entry name" value="AAA"/>
    <property type="match status" value="1"/>
</dbReference>
<dbReference type="RefSeq" id="WP_216549685.1">
    <property type="nucleotide sequence ID" value="NZ_JAHLQO010000005.1"/>
</dbReference>
<dbReference type="EMBL" id="JAHLQO010000005">
    <property type="protein sequence ID" value="MBU5669849.1"/>
    <property type="molecule type" value="Genomic_DNA"/>
</dbReference>
<evidence type="ECO:0000313" key="2">
    <source>
        <dbReference type="Proteomes" id="UP000783742"/>
    </source>
</evidence>
<proteinExistence type="predicted"/>
<dbReference type="Proteomes" id="UP000783742">
    <property type="component" value="Unassembled WGS sequence"/>
</dbReference>
<name>A0ABS6FI52_9FIRM</name>
<protein>
    <submittedName>
        <fullName evidence="1">DNA polymerase III subunit</fullName>
    </submittedName>
</protein>
<sequence length="312" mass="36119">MFLANLKIIESLEQDLKNKSYSHAYLFYGTKGIGKLSHAKNFARQILDEDANGIRFFSGIDDYEDADLQIIKSDGSIKKQEIEELIDKSFTMPFNGDHKIVIIDDFDKVTVEGQNALLKTLEEPMDYLILILISNSLKKILPTIISRCRILKFQDITEEKIEEMLLSRGVSEENSKLFSRLCNGNVSLAIKYSEDPSFVERKDKIIKILDLIIRSDAFIFKFIDFFKENKDSLDEIFNFMLIWYLDLIYVKTNREDKVMNSDKLNILKLQNISVDRAIKSYDAIINAMIRKEQNINLDLNIQSLLMEIGGVR</sequence>
<keyword evidence="2" id="KW-1185">Reference proteome</keyword>
<gene>
    <name evidence="1" type="ORF">KQI68_08370</name>
</gene>
<organism evidence="1 2">
    <name type="scientific">Peptoniphilus ovalis</name>
    <dbReference type="NCBI Taxonomy" id="2841503"/>
    <lineage>
        <taxon>Bacteria</taxon>
        <taxon>Bacillati</taxon>
        <taxon>Bacillota</taxon>
        <taxon>Tissierellia</taxon>
        <taxon>Tissierellales</taxon>
        <taxon>Peptoniphilaceae</taxon>
        <taxon>Peptoniphilus</taxon>
    </lineage>
</organism>
<accession>A0ABS6FI52</accession>
<comment type="caution">
    <text evidence="1">The sequence shown here is derived from an EMBL/GenBank/DDBJ whole genome shotgun (WGS) entry which is preliminary data.</text>
</comment>
<dbReference type="PANTHER" id="PTHR11669:SF8">
    <property type="entry name" value="DNA POLYMERASE III SUBUNIT DELTA"/>
    <property type="match status" value="1"/>
</dbReference>